<name>A0AA38LPS2_TAXCH</name>
<keyword evidence="2" id="KW-0694">RNA-binding</keyword>
<evidence type="ECO:0000313" key="5">
    <source>
        <dbReference type="Proteomes" id="UP000824469"/>
    </source>
</evidence>
<dbReference type="PROSITE" id="PS50102">
    <property type="entry name" value="RRM"/>
    <property type="match status" value="1"/>
</dbReference>
<dbReference type="SUPFAM" id="SSF54928">
    <property type="entry name" value="RNA-binding domain, RBD"/>
    <property type="match status" value="1"/>
</dbReference>
<gene>
    <name evidence="4" type="ORF">KI387_003477</name>
</gene>
<protein>
    <recommendedName>
        <fullName evidence="3">RRM domain-containing protein</fullName>
    </recommendedName>
</protein>
<dbReference type="EMBL" id="JAHRHJ020000001">
    <property type="protein sequence ID" value="KAH9331369.1"/>
    <property type="molecule type" value="Genomic_DNA"/>
</dbReference>
<evidence type="ECO:0000256" key="1">
    <source>
        <dbReference type="ARBA" id="ARBA00006265"/>
    </source>
</evidence>
<dbReference type="PANTHER" id="PTHR23204">
    <property type="entry name" value="CLEAVAGE AND POLYADENYLATION SPECIFIC FACTOR"/>
    <property type="match status" value="1"/>
</dbReference>
<dbReference type="InterPro" id="IPR034772">
    <property type="entry name" value="CPSF6/7"/>
</dbReference>
<dbReference type="Gene3D" id="3.30.70.330">
    <property type="match status" value="1"/>
</dbReference>
<dbReference type="GO" id="GO:0003723">
    <property type="term" value="F:RNA binding"/>
    <property type="evidence" value="ECO:0007669"/>
    <property type="project" value="UniProtKB-UniRule"/>
</dbReference>
<sequence>GGGAGTMLFVGELHWWTTDAELEAELSKYGRVKEVKFFDEKASGKSKGYCQVEFYDSAAASACKEGMNGHIFNGRSCVVAYASPHTVRQMGAAQ</sequence>
<proteinExistence type="inferred from homology"/>
<feature type="non-terminal residue" evidence="4">
    <location>
        <position position="94"/>
    </location>
</feature>
<dbReference type="GO" id="GO:0005634">
    <property type="term" value="C:nucleus"/>
    <property type="evidence" value="ECO:0007669"/>
    <property type="project" value="UniProtKB-SubCell"/>
</dbReference>
<dbReference type="Proteomes" id="UP000824469">
    <property type="component" value="Unassembled WGS sequence"/>
</dbReference>
<accession>A0AA38LPS2</accession>
<evidence type="ECO:0000259" key="3">
    <source>
        <dbReference type="PROSITE" id="PS50102"/>
    </source>
</evidence>
<comment type="caution">
    <text evidence="4">The sequence shown here is derived from an EMBL/GenBank/DDBJ whole genome shotgun (WGS) entry which is preliminary data.</text>
</comment>
<dbReference type="SMART" id="SM00360">
    <property type="entry name" value="RRM"/>
    <property type="match status" value="1"/>
</dbReference>
<dbReference type="Pfam" id="PF00076">
    <property type="entry name" value="RRM_1"/>
    <property type="match status" value="1"/>
</dbReference>
<dbReference type="AlphaFoldDB" id="A0AA38LPS2"/>
<reference evidence="4 5" key="1">
    <citation type="journal article" date="2021" name="Nat. Plants">
        <title>The Taxus genome provides insights into paclitaxel biosynthesis.</title>
        <authorList>
            <person name="Xiong X."/>
            <person name="Gou J."/>
            <person name="Liao Q."/>
            <person name="Li Y."/>
            <person name="Zhou Q."/>
            <person name="Bi G."/>
            <person name="Li C."/>
            <person name="Du R."/>
            <person name="Wang X."/>
            <person name="Sun T."/>
            <person name="Guo L."/>
            <person name="Liang H."/>
            <person name="Lu P."/>
            <person name="Wu Y."/>
            <person name="Zhang Z."/>
            <person name="Ro D.K."/>
            <person name="Shang Y."/>
            <person name="Huang S."/>
            <person name="Yan J."/>
        </authorList>
    </citation>
    <scope>NUCLEOTIDE SEQUENCE [LARGE SCALE GENOMIC DNA]</scope>
    <source>
        <strain evidence="4">Ta-2019</strain>
    </source>
</reference>
<dbReference type="InterPro" id="IPR012677">
    <property type="entry name" value="Nucleotide-bd_a/b_plait_sf"/>
</dbReference>
<organism evidence="4 5">
    <name type="scientific">Taxus chinensis</name>
    <name type="common">Chinese yew</name>
    <name type="synonym">Taxus wallichiana var. chinensis</name>
    <dbReference type="NCBI Taxonomy" id="29808"/>
    <lineage>
        <taxon>Eukaryota</taxon>
        <taxon>Viridiplantae</taxon>
        <taxon>Streptophyta</taxon>
        <taxon>Embryophyta</taxon>
        <taxon>Tracheophyta</taxon>
        <taxon>Spermatophyta</taxon>
        <taxon>Pinopsida</taxon>
        <taxon>Pinidae</taxon>
        <taxon>Conifers II</taxon>
        <taxon>Cupressales</taxon>
        <taxon>Taxaceae</taxon>
        <taxon>Taxus</taxon>
    </lineage>
</organism>
<dbReference type="InterPro" id="IPR035979">
    <property type="entry name" value="RBD_domain_sf"/>
</dbReference>
<evidence type="ECO:0000256" key="2">
    <source>
        <dbReference type="PROSITE-ProRule" id="PRU00176"/>
    </source>
</evidence>
<keyword evidence="5" id="KW-1185">Reference proteome</keyword>
<feature type="domain" description="RRM" evidence="3">
    <location>
        <begin position="6"/>
        <end position="84"/>
    </location>
</feature>
<evidence type="ECO:0000313" key="4">
    <source>
        <dbReference type="EMBL" id="KAH9331369.1"/>
    </source>
</evidence>
<dbReference type="InterPro" id="IPR000504">
    <property type="entry name" value="RRM_dom"/>
</dbReference>
<dbReference type="GO" id="GO:0006397">
    <property type="term" value="P:mRNA processing"/>
    <property type="evidence" value="ECO:0007669"/>
    <property type="project" value="UniProtKB-KW"/>
</dbReference>
<comment type="similarity">
    <text evidence="1">Belongs to the RRM CPSF6/7 family.</text>
</comment>
<dbReference type="CDD" id="cd12372">
    <property type="entry name" value="RRM_CFIm68_CFIm59"/>
    <property type="match status" value="1"/>
</dbReference>
<feature type="non-terminal residue" evidence="4">
    <location>
        <position position="1"/>
    </location>
</feature>